<dbReference type="SUPFAM" id="SSF52440">
    <property type="entry name" value="PreATP-grasp domain"/>
    <property type="match status" value="1"/>
</dbReference>
<dbReference type="PANTHER" id="PTHR11405">
    <property type="entry name" value="CARBAMOYLTRANSFERASE FAMILY MEMBER"/>
    <property type="match status" value="1"/>
</dbReference>
<protein>
    <recommendedName>
        <fullName evidence="9">Carbamoyl-phosphate synthetase large subunit oligomerisation domain-containing protein</fullName>
    </recommendedName>
</protein>
<dbReference type="FunFam" id="3.40.50.20:FF:000003">
    <property type="entry name" value="Carbamoyl-phosphate synthase large chain"/>
    <property type="match status" value="1"/>
</dbReference>
<keyword evidence="6" id="KW-0665">Pyrimidine biosynthesis</keyword>
<evidence type="ECO:0000256" key="7">
    <source>
        <dbReference type="ARBA" id="ARBA00023211"/>
    </source>
</evidence>
<dbReference type="InterPro" id="IPR058047">
    <property type="entry name" value="CPSase_preATP-grasp"/>
</dbReference>
<dbReference type="AlphaFoldDB" id="X1D3F3"/>
<dbReference type="FunFam" id="1.10.1030.10:FF:000002">
    <property type="entry name" value="Carbamoyl-phosphate synthase large chain"/>
    <property type="match status" value="1"/>
</dbReference>
<dbReference type="SMART" id="SM01096">
    <property type="entry name" value="CPSase_L_D3"/>
    <property type="match status" value="1"/>
</dbReference>
<keyword evidence="4" id="KW-0067">ATP-binding</keyword>
<keyword evidence="2" id="KW-0479">Metal-binding</keyword>
<dbReference type="Gene3D" id="3.40.50.20">
    <property type="match status" value="1"/>
</dbReference>
<comment type="catalytic activity">
    <reaction evidence="8">
        <text>hydrogencarbonate + NH4(+) + 2 ATP = carbamoyl phosphate + 2 ADP + phosphate + 2 H(+)</text>
        <dbReference type="Rhea" id="RHEA:18029"/>
        <dbReference type="ChEBI" id="CHEBI:15378"/>
        <dbReference type="ChEBI" id="CHEBI:17544"/>
        <dbReference type="ChEBI" id="CHEBI:28938"/>
        <dbReference type="ChEBI" id="CHEBI:30616"/>
        <dbReference type="ChEBI" id="CHEBI:43474"/>
        <dbReference type="ChEBI" id="CHEBI:58228"/>
        <dbReference type="ChEBI" id="CHEBI:456216"/>
        <dbReference type="EC" id="6.3.4.16"/>
    </reaction>
</comment>
<evidence type="ECO:0000256" key="4">
    <source>
        <dbReference type="ARBA" id="ARBA00022840"/>
    </source>
</evidence>
<dbReference type="GO" id="GO:0006221">
    <property type="term" value="P:pyrimidine nucleotide biosynthetic process"/>
    <property type="evidence" value="ECO:0007669"/>
    <property type="project" value="UniProtKB-KW"/>
</dbReference>
<name>X1D3F3_9ZZZZ</name>
<sequence length="249" mass="27935">YGLKLGLTVDEIYELSKIDRWFVDNMRQIVELEEQIRKYANRKPQSAIRIPPELLGKAKQYGFSDIQLAYLLNSTERKVRSLRKKCNVRAVYKLVDTCGGEFKASKPYYYSTYETRNESEPSPSKKVLILGGGPNRIGQGIEFDYCCCHASFALKEEGVESIMVNCNPETVSTDYDTSNKLYFEPLTVEDVLNIVDIEKPLGVIVQFGGQTPLNISGELAKAGVKVLGTSPDSIDSTPYFSSIPSFIKK</sequence>
<keyword evidence="3" id="KW-0547">Nucleotide-binding</keyword>
<feature type="domain" description="Carbamoyl-phosphate synthetase large subunit oligomerisation" evidence="9">
    <location>
        <begin position="3"/>
        <end position="113"/>
    </location>
</feature>
<dbReference type="Pfam" id="PF25596">
    <property type="entry name" value="CPSase_L_D1"/>
    <property type="match status" value="1"/>
</dbReference>
<evidence type="ECO:0000256" key="6">
    <source>
        <dbReference type="ARBA" id="ARBA00022975"/>
    </source>
</evidence>
<dbReference type="GO" id="GO:0005524">
    <property type="term" value="F:ATP binding"/>
    <property type="evidence" value="ECO:0007669"/>
    <property type="project" value="UniProtKB-KW"/>
</dbReference>
<proteinExistence type="predicted"/>
<dbReference type="GO" id="GO:0004088">
    <property type="term" value="F:carbamoyl-phosphate synthase (glutamine-hydrolyzing) activity"/>
    <property type="evidence" value="ECO:0007669"/>
    <property type="project" value="TreeGrafter"/>
</dbReference>
<dbReference type="Gene3D" id="1.10.1030.10">
    <property type="entry name" value="Carbamoyl-phosphate synthetase, large subunit oligomerisation domain"/>
    <property type="match status" value="1"/>
</dbReference>
<evidence type="ECO:0000256" key="1">
    <source>
        <dbReference type="ARBA" id="ARBA00022598"/>
    </source>
</evidence>
<evidence type="ECO:0000259" key="9">
    <source>
        <dbReference type="SMART" id="SM01096"/>
    </source>
</evidence>
<dbReference type="InterPro" id="IPR016185">
    <property type="entry name" value="PreATP-grasp_dom_sf"/>
</dbReference>
<accession>X1D3F3</accession>
<organism evidence="10">
    <name type="scientific">marine sediment metagenome</name>
    <dbReference type="NCBI Taxonomy" id="412755"/>
    <lineage>
        <taxon>unclassified sequences</taxon>
        <taxon>metagenomes</taxon>
        <taxon>ecological metagenomes</taxon>
    </lineage>
</organism>
<dbReference type="GO" id="GO:0046872">
    <property type="term" value="F:metal ion binding"/>
    <property type="evidence" value="ECO:0007669"/>
    <property type="project" value="UniProtKB-KW"/>
</dbReference>
<gene>
    <name evidence="10" type="ORF">S01H4_52802</name>
</gene>
<evidence type="ECO:0000256" key="3">
    <source>
        <dbReference type="ARBA" id="ARBA00022741"/>
    </source>
</evidence>
<keyword evidence="5" id="KW-0460">Magnesium</keyword>
<dbReference type="EMBL" id="BART01030205">
    <property type="protein sequence ID" value="GAH15286.1"/>
    <property type="molecule type" value="Genomic_DNA"/>
</dbReference>
<comment type="caution">
    <text evidence="10">The sequence shown here is derived from an EMBL/GenBank/DDBJ whole genome shotgun (WGS) entry which is preliminary data.</text>
</comment>
<dbReference type="Pfam" id="PF02787">
    <property type="entry name" value="CPSase_L_D3"/>
    <property type="match status" value="1"/>
</dbReference>
<evidence type="ECO:0000256" key="5">
    <source>
        <dbReference type="ARBA" id="ARBA00022842"/>
    </source>
</evidence>
<dbReference type="GO" id="GO:0005737">
    <property type="term" value="C:cytoplasm"/>
    <property type="evidence" value="ECO:0007669"/>
    <property type="project" value="TreeGrafter"/>
</dbReference>
<keyword evidence="1" id="KW-0436">Ligase</keyword>
<dbReference type="GO" id="GO:0006541">
    <property type="term" value="P:glutamine metabolic process"/>
    <property type="evidence" value="ECO:0007669"/>
    <property type="project" value="TreeGrafter"/>
</dbReference>
<dbReference type="PANTHER" id="PTHR11405:SF53">
    <property type="entry name" value="CARBAMOYL-PHOSPHATE SYNTHASE [AMMONIA], MITOCHONDRIAL"/>
    <property type="match status" value="1"/>
</dbReference>
<keyword evidence="7" id="KW-0464">Manganese</keyword>
<dbReference type="InterPro" id="IPR005480">
    <property type="entry name" value="CPSase_lsu_oligo"/>
</dbReference>
<dbReference type="SUPFAM" id="SSF48108">
    <property type="entry name" value="Carbamoyl phosphate synthetase, large subunit connection domain"/>
    <property type="match status" value="1"/>
</dbReference>
<evidence type="ECO:0000256" key="8">
    <source>
        <dbReference type="ARBA" id="ARBA00047359"/>
    </source>
</evidence>
<dbReference type="GO" id="GO:0004087">
    <property type="term" value="F:carbamoyl-phosphate synthase (ammonia) activity"/>
    <property type="evidence" value="ECO:0007669"/>
    <property type="project" value="UniProtKB-EC"/>
</dbReference>
<evidence type="ECO:0000313" key="10">
    <source>
        <dbReference type="EMBL" id="GAH15286.1"/>
    </source>
</evidence>
<feature type="non-terminal residue" evidence="10">
    <location>
        <position position="1"/>
    </location>
</feature>
<reference evidence="10" key="1">
    <citation type="journal article" date="2014" name="Front. Microbiol.">
        <title>High frequency of phylogenetically diverse reductive dehalogenase-homologous genes in deep subseafloor sedimentary metagenomes.</title>
        <authorList>
            <person name="Kawai M."/>
            <person name="Futagami T."/>
            <person name="Toyoda A."/>
            <person name="Takaki Y."/>
            <person name="Nishi S."/>
            <person name="Hori S."/>
            <person name="Arai W."/>
            <person name="Tsubouchi T."/>
            <person name="Morono Y."/>
            <person name="Uchiyama I."/>
            <person name="Ito T."/>
            <person name="Fujiyama A."/>
            <person name="Inagaki F."/>
            <person name="Takami H."/>
        </authorList>
    </citation>
    <scope>NUCLEOTIDE SEQUENCE</scope>
    <source>
        <strain evidence="10">Expedition CK06-06</strain>
    </source>
</reference>
<dbReference type="InterPro" id="IPR036897">
    <property type="entry name" value="CarbamoylP_synth_lsu_oligo_sf"/>
</dbReference>
<evidence type="ECO:0000256" key="2">
    <source>
        <dbReference type="ARBA" id="ARBA00022723"/>
    </source>
</evidence>